<dbReference type="EMBL" id="BSUM01000001">
    <property type="protein sequence ID" value="GMA33485.1"/>
    <property type="molecule type" value="Genomic_DNA"/>
</dbReference>
<dbReference type="EMBL" id="BSUM01000001">
    <property type="protein sequence ID" value="GMA30040.1"/>
    <property type="molecule type" value="Genomic_DNA"/>
</dbReference>
<keyword evidence="3" id="KW-1185">Reference proteome</keyword>
<reference evidence="1" key="2">
    <citation type="submission" date="2023-02" db="EMBL/GenBank/DDBJ databases">
        <authorList>
            <person name="Sun Q."/>
            <person name="Mori K."/>
        </authorList>
    </citation>
    <scope>NUCLEOTIDE SEQUENCE</scope>
    <source>
        <strain evidence="1">NBRC 112290</strain>
    </source>
</reference>
<name>A0AA37UIY6_9MICO</name>
<dbReference type="AlphaFoldDB" id="A0AA37UIY6"/>
<comment type="caution">
    <text evidence="1">The sequence shown here is derived from an EMBL/GenBank/DDBJ whole genome shotgun (WGS) entry which is preliminary data.</text>
</comment>
<accession>A0AA37UIY6</accession>
<organism evidence="1 3">
    <name type="scientific">Litorihabitans aurantiacus</name>
    <dbReference type="NCBI Taxonomy" id="1930061"/>
    <lineage>
        <taxon>Bacteria</taxon>
        <taxon>Bacillati</taxon>
        <taxon>Actinomycetota</taxon>
        <taxon>Actinomycetes</taxon>
        <taxon>Micrococcales</taxon>
        <taxon>Beutenbergiaceae</taxon>
        <taxon>Litorihabitans</taxon>
    </lineage>
</organism>
<reference evidence="1" key="1">
    <citation type="journal article" date="2014" name="Int. J. Syst. Evol. Microbiol.">
        <title>Complete genome sequence of Corynebacterium casei LMG S-19264T (=DSM 44701T), isolated from a smear-ripened cheese.</title>
        <authorList>
            <consortium name="US DOE Joint Genome Institute (JGI-PGF)"/>
            <person name="Walter F."/>
            <person name="Albersmeier A."/>
            <person name="Kalinowski J."/>
            <person name="Ruckert C."/>
        </authorList>
    </citation>
    <scope>NUCLEOTIDE SEQUENCE</scope>
    <source>
        <strain evidence="1">NBRC 112290</strain>
    </source>
</reference>
<dbReference type="Proteomes" id="UP001157161">
    <property type="component" value="Unassembled WGS sequence"/>
</dbReference>
<evidence type="ECO:0000313" key="1">
    <source>
        <dbReference type="EMBL" id="GMA30040.1"/>
    </source>
</evidence>
<evidence type="ECO:0000313" key="2">
    <source>
        <dbReference type="EMBL" id="GMA33485.1"/>
    </source>
</evidence>
<evidence type="ECO:0000313" key="3">
    <source>
        <dbReference type="Proteomes" id="UP001157161"/>
    </source>
</evidence>
<gene>
    <name evidence="1" type="ORF">GCM10025875_00320</name>
    <name evidence="2" type="ORF">GCM10025875_34770</name>
</gene>
<proteinExistence type="predicted"/>
<sequence length="97" mass="9398">MTDSPTARAPVHVSVVPVSSGASPVEAVGAPVRVAPVSTSDRSSVITTGSSAVAPVLVPVTVYVMVSPASTVEPETGLEALVISKPGTGCSVVTGAG</sequence>
<protein>
    <submittedName>
        <fullName evidence="1">Uncharacterized protein</fullName>
    </submittedName>
</protein>